<dbReference type="Gene3D" id="4.10.280.10">
    <property type="entry name" value="Helix-loop-helix DNA-binding domain"/>
    <property type="match status" value="1"/>
</dbReference>
<dbReference type="InterPro" id="IPR036638">
    <property type="entry name" value="HLH_DNA-bd_sf"/>
</dbReference>
<organism evidence="2 3">
    <name type="scientific">Seminavis robusta</name>
    <dbReference type="NCBI Taxonomy" id="568900"/>
    <lineage>
        <taxon>Eukaryota</taxon>
        <taxon>Sar</taxon>
        <taxon>Stramenopiles</taxon>
        <taxon>Ochrophyta</taxon>
        <taxon>Bacillariophyta</taxon>
        <taxon>Bacillariophyceae</taxon>
        <taxon>Bacillariophycidae</taxon>
        <taxon>Naviculales</taxon>
        <taxon>Naviculaceae</taxon>
        <taxon>Seminavis</taxon>
    </lineage>
</organism>
<dbReference type="Proteomes" id="UP001153069">
    <property type="component" value="Unassembled WGS sequence"/>
</dbReference>
<comment type="caution">
    <text evidence="2">The sequence shown here is derived from an EMBL/GenBank/DDBJ whole genome shotgun (WGS) entry which is preliminary data.</text>
</comment>
<proteinExistence type="predicted"/>
<dbReference type="OrthoDB" id="49154at2759"/>
<sequence>MKDDDCKEKSERKRQREKQRRSELTNAFDDLSAMVLKMDNPDDEAGESSGRKKGRRLSSRSEGENDTGGMTRVDLINRALTIMKRLHQENRELKESLTRSGGRDKGSAEIMVMVPTLTPADDGSPPPPGGPAVGSFRPPYMPGFAPLTQQEHGQPPPYAGPPSRYPPPPPQQGAWGPFPPGAPPAHYAGSDRGHRLPPPPPPHDAMQRR</sequence>
<evidence type="ECO:0000313" key="3">
    <source>
        <dbReference type="Proteomes" id="UP001153069"/>
    </source>
</evidence>
<evidence type="ECO:0000313" key="2">
    <source>
        <dbReference type="EMBL" id="CAB9509290.1"/>
    </source>
</evidence>
<feature type="compositionally biased region" description="Pro residues" evidence="1">
    <location>
        <begin position="154"/>
        <end position="183"/>
    </location>
</feature>
<dbReference type="GO" id="GO:0046983">
    <property type="term" value="F:protein dimerization activity"/>
    <property type="evidence" value="ECO:0007669"/>
    <property type="project" value="InterPro"/>
</dbReference>
<dbReference type="EMBL" id="CAICTM010000382">
    <property type="protein sequence ID" value="CAB9509290.1"/>
    <property type="molecule type" value="Genomic_DNA"/>
</dbReference>
<feature type="compositionally biased region" description="Basic and acidic residues" evidence="1">
    <location>
        <begin position="1"/>
        <end position="11"/>
    </location>
</feature>
<feature type="region of interest" description="Disordered" evidence="1">
    <location>
        <begin position="1"/>
        <end position="73"/>
    </location>
</feature>
<protein>
    <recommendedName>
        <fullName evidence="4">BHLH domain-containing protein</fullName>
    </recommendedName>
</protein>
<reference evidence="2" key="1">
    <citation type="submission" date="2020-06" db="EMBL/GenBank/DDBJ databases">
        <authorList>
            <consortium name="Plant Systems Biology data submission"/>
        </authorList>
    </citation>
    <scope>NUCLEOTIDE SEQUENCE</scope>
    <source>
        <strain evidence="2">D6</strain>
    </source>
</reference>
<dbReference type="AlphaFoldDB" id="A0A9N8HEE2"/>
<accession>A0A9N8HEE2</accession>
<evidence type="ECO:0000256" key="1">
    <source>
        <dbReference type="SAM" id="MobiDB-lite"/>
    </source>
</evidence>
<feature type="compositionally biased region" description="Basic and acidic residues" evidence="1">
    <location>
        <begin position="87"/>
        <end position="107"/>
    </location>
</feature>
<gene>
    <name evidence="2" type="ORF">SEMRO_383_G131290.1</name>
</gene>
<feature type="region of interest" description="Disordered" evidence="1">
    <location>
        <begin position="87"/>
        <end position="209"/>
    </location>
</feature>
<name>A0A9N8HEE2_9STRA</name>
<dbReference type="SUPFAM" id="SSF47459">
    <property type="entry name" value="HLH, helix-loop-helix DNA-binding domain"/>
    <property type="match status" value="1"/>
</dbReference>
<evidence type="ECO:0008006" key="4">
    <source>
        <dbReference type="Google" id="ProtNLM"/>
    </source>
</evidence>
<keyword evidence="3" id="KW-1185">Reference proteome</keyword>